<sequence>MQLKMLEPQGSLIENTYSDNVPTTRSKVNVEGHSYTMDVTPLTVPASIHAIGATKFNVRLSHLLGKTVSHQYDLERGLPIIPILKL</sequence>
<dbReference type="Proteomes" id="UP000038830">
    <property type="component" value="Unassembled WGS sequence"/>
</dbReference>
<gene>
    <name evidence="1" type="ORF">BN1211_1712</name>
</gene>
<accession>A0A0H5C201</accession>
<reference evidence="2" key="1">
    <citation type="journal article" date="2015" name="J. Biotechnol.">
        <title>The structure of the Cyberlindnera jadinii genome and its relation to Candida utilis analyzed by the occurrence of single nucleotide polymorphisms.</title>
        <authorList>
            <person name="Rupp O."/>
            <person name="Brinkrolf K."/>
            <person name="Buerth C."/>
            <person name="Kunigo M."/>
            <person name="Schneider J."/>
            <person name="Jaenicke S."/>
            <person name="Goesmann A."/>
            <person name="Puehler A."/>
            <person name="Jaeger K.-E."/>
            <person name="Ernst J.F."/>
        </authorList>
    </citation>
    <scope>NUCLEOTIDE SEQUENCE [LARGE SCALE GENOMIC DNA]</scope>
    <source>
        <strain evidence="2">ATCC 18201 / CBS 1600 / BCRC 20928 / JCM 3617 / NBRC 0987 / NRRL Y-1542</strain>
    </source>
</reference>
<organism evidence="1 2">
    <name type="scientific">Cyberlindnera jadinii (strain ATCC 18201 / CBS 1600 / BCRC 20928 / JCM 3617 / NBRC 0987 / NRRL Y-1542)</name>
    <name type="common">Torula yeast</name>
    <name type="synonym">Candida utilis</name>
    <dbReference type="NCBI Taxonomy" id="983966"/>
    <lineage>
        <taxon>Eukaryota</taxon>
        <taxon>Fungi</taxon>
        <taxon>Dikarya</taxon>
        <taxon>Ascomycota</taxon>
        <taxon>Saccharomycotina</taxon>
        <taxon>Saccharomycetes</taxon>
        <taxon>Phaffomycetales</taxon>
        <taxon>Phaffomycetaceae</taxon>
        <taxon>Cyberlindnera</taxon>
    </lineage>
</organism>
<proteinExistence type="predicted"/>
<protein>
    <submittedName>
        <fullName evidence="1">Uncharacterized protein</fullName>
    </submittedName>
</protein>
<evidence type="ECO:0000313" key="1">
    <source>
        <dbReference type="EMBL" id="CEP21582.1"/>
    </source>
</evidence>
<dbReference type="EMBL" id="CDQK01000002">
    <property type="protein sequence ID" value="CEP21582.1"/>
    <property type="molecule type" value="Genomic_DNA"/>
</dbReference>
<evidence type="ECO:0000313" key="2">
    <source>
        <dbReference type="Proteomes" id="UP000038830"/>
    </source>
</evidence>
<dbReference type="AlphaFoldDB" id="A0A0H5C201"/>
<name>A0A0H5C201_CYBJN</name>